<reference evidence="2 3" key="1">
    <citation type="submission" date="2024-01" db="EMBL/GenBank/DDBJ databases">
        <title>A draft genome for a cacao thread blight-causing isolate of Paramarasmius palmivorus.</title>
        <authorList>
            <person name="Baruah I.K."/>
            <person name="Bukari Y."/>
            <person name="Amoako-Attah I."/>
            <person name="Meinhardt L.W."/>
            <person name="Bailey B.A."/>
            <person name="Cohen S.P."/>
        </authorList>
    </citation>
    <scope>NUCLEOTIDE SEQUENCE [LARGE SCALE GENOMIC DNA]</scope>
    <source>
        <strain evidence="2 3">GH-12</strain>
    </source>
</reference>
<evidence type="ECO:0000313" key="2">
    <source>
        <dbReference type="EMBL" id="KAK7015562.1"/>
    </source>
</evidence>
<gene>
    <name evidence="2" type="ORF">VNI00_019074</name>
</gene>
<dbReference type="AlphaFoldDB" id="A0AAW0AQA3"/>
<name>A0AAW0AQA3_9AGAR</name>
<sequence length="62" mass="6438">MVRAKLGKNVESLRTGEAVSEIRFNDRLGHATSTAAGSQAPSPGNSDGEAVRPRDEGKGSDV</sequence>
<feature type="compositionally biased region" description="Polar residues" evidence="1">
    <location>
        <begin position="31"/>
        <end position="45"/>
    </location>
</feature>
<feature type="region of interest" description="Disordered" evidence="1">
    <location>
        <begin position="29"/>
        <end position="62"/>
    </location>
</feature>
<comment type="caution">
    <text evidence="2">The sequence shown here is derived from an EMBL/GenBank/DDBJ whole genome shotgun (WGS) entry which is preliminary data.</text>
</comment>
<proteinExistence type="predicted"/>
<accession>A0AAW0AQA3</accession>
<organism evidence="2 3">
    <name type="scientific">Paramarasmius palmivorus</name>
    <dbReference type="NCBI Taxonomy" id="297713"/>
    <lineage>
        <taxon>Eukaryota</taxon>
        <taxon>Fungi</taxon>
        <taxon>Dikarya</taxon>
        <taxon>Basidiomycota</taxon>
        <taxon>Agaricomycotina</taxon>
        <taxon>Agaricomycetes</taxon>
        <taxon>Agaricomycetidae</taxon>
        <taxon>Agaricales</taxon>
        <taxon>Marasmiineae</taxon>
        <taxon>Marasmiaceae</taxon>
        <taxon>Paramarasmius</taxon>
    </lineage>
</organism>
<keyword evidence="3" id="KW-1185">Reference proteome</keyword>
<protein>
    <submittedName>
        <fullName evidence="2">Uncharacterized protein</fullName>
    </submittedName>
</protein>
<dbReference type="Proteomes" id="UP001383192">
    <property type="component" value="Unassembled WGS sequence"/>
</dbReference>
<feature type="compositionally biased region" description="Basic and acidic residues" evidence="1">
    <location>
        <begin position="49"/>
        <end position="62"/>
    </location>
</feature>
<evidence type="ECO:0000313" key="3">
    <source>
        <dbReference type="Proteomes" id="UP001383192"/>
    </source>
</evidence>
<dbReference type="EMBL" id="JAYKXP010000314">
    <property type="protein sequence ID" value="KAK7015562.1"/>
    <property type="molecule type" value="Genomic_DNA"/>
</dbReference>
<evidence type="ECO:0000256" key="1">
    <source>
        <dbReference type="SAM" id="MobiDB-lite"/>
    </source>
</evidence>